<comment type="caution">
    <text evidence="2">The sequence shown here is derived from an EMBL/GenBank/DDBJ whole genome shotgun (WGS) entry which is preliminary data.</text>
</comment>
<dbReference type="KEGG" id="qsa:O6P43_026903"/>
<reference evidence="2" key="1">
    <citation type="journal article" date="2023" name="Science">
        <title>Elucidation of the pathway for biosynthesis of saponin adjuvants from the soapbark tree.</title>
        <authorList>
            <person name="Reed J."/>
            <person name="Orme A."/>
            <person name="El-Demerdash A."/>
            <person name="Owen C."/>
            <person name="Martin L.B.B."/>
            <person name="Misra R.C."/>
            <person name="Kikuchi S."/>
            <person name="Rejzek M."/>
            <person name="Martin A.C."/>
            <person name="Harkess A."/>
            <person name="Leebens-Mack J."/>
            <person name="Louveau T."/>
            <person name="Stephenson M.J."/>
            <person name="Osbourn A."/>
        </authorList>
    </citation>
    <scope>NUCLEOTIDE SEQUENCE</scope>
    <source>
        <strain evidence="2">S10</strain>
    </source>
</reference>
<evidence type="ECO:0000256" key="1">
    <source>
        <dbReference type="SAM" id="SignalP"/>
    </source>
</evidence>
<evidence type="ECO:0000313" key="3">
    <source>
        <dbReference type="Proteomes" id="UP001163823"/>
    </source>
</evidence>
<protein>
    <submittedName>
        <fullName evidence="2">ARM repeat superfamily protein</fullName>
    </submittedName>
</protein>
<feature type="signal peptide" evidence="1">
    <location>
        <begin position="1"/>
        <end position="17"/>
    </location>
</feature>
<proteinExistence type="predicted"/>
<keyword evidence="3" id="KW-1185">Reference proteome</keyword>
<organism evidence="2 3">
    <name type="scientific">Quillaja saponaria</name>
    <name type="common">Soap bark tree</name>
    <dbReference type="NCBI Taxonomy" id="32244"/>
    <lineage>
        <taxon>Eukaryota</taxon>
        <taxon>Viridiplantae</taxon>
        <taxon>Streptophyta</taxon>
        <taxon>Embryophyta</taxon>
        <taxon>Tracheophyta</taxon>
        <taxon>Spermatophyta</taxon>
        <taxon>Magnoliopsida</taxon>
        <taxon>eudicotyledons</taxon>
        <taxon>Gunneridae</taxon>
        <taxon>Pentapetalae</taxon>
        <taxon>rosids</taxon>
        <taxon>fabids</taxon>
        <taxon>Fabales</taxon>
        <taxon>Quillajaceae</taxon>
        <taxon>Quillaja</taxon>
    </lineage>
</organism>
<dbReference type="Proteomes" id="UP001163823">
    <property type="component" value="Chromosome 11"/>
</dbReference>
<feature type="chain" id="PRO_5042286503" evidence="1">
    <location>
        <begin position="18"/>
        <end position="121"/>
    </location>
</feature>
<sequence>MLQWNFLNKVLLKLVLTVEPHDEGEGIGDPRYIQVTMTYLIKECHKQLSDLDFICFQEKYSLVKGRQREKKMVTQPSISIRRDEGDEFSAVSARAPVGFAIVATYQFRWFVTQFGDSLCNS</sequence>
<keyword evidence="1" id="KW-0732">Signal</keyword>
<name>A0AAD7L3F8_QUISA</name>
<evidence type="ECO:0000313" key="2">
    <source>
        <dbReference type="EMBL" id="KAJ7950751.1"/>
    </source>
</evidence>
<dbReference type="AlphaFoldDB" id="A0AAD7L3F8"/>
<dbReference type="EMBL" id="JARAOO010000011">
    <property type="protein sequence ID" value="KAJ7950751.1"/>
    <property type="molecule type" value="Genomic_DNA"/>
</dbReference>
<accession>A0AAD7L3F8</accession>
<gene>
    <name evidence="2" type="ORF">O6P43_026903</name>
</gene>